<dbReference type="RefSeq" id="WP_179242901.1">
    <property type="nucleotide sequence ID" value="NZ_CP058595.1"/>
</dbReference>
<sequence>MKRHTTALVFILLLTTITSHSQNLPSLLTQKDINSTFSILAYDETNKEWGVAVATNNIYVGNSTIYVKPGLGAFSVIAETEPRYAVEGFIKLKEGKSIEQAITEVKKSDDQANYRQVSGLDSKGNAFAFTGQSLKYWKGKASEIMGTKFVVMGNQLGDKVLSNMSNTFENSEGTLAQRLLKSLIAGQNAGGQISGKQSAAIVVKGEHNEWYNQIDLRVDNSKNPIKELKTLMDYHYGRIRLNQALYANREGNIKRAKDILREAESMLEGWNGMYARIAGANIALGKENEAVKWIKKGLAENPNWSVNIPAFYLLREHQEMKDIVNPESLRQRIGKVPWTC</sequence>
<protein>
    <submittedName>
        <fullName evidence="2">DUF1028 domain-containing protein</fullName>
    </submittedName>
</protein>
<dbReference type="PANTHER" id="PTHR39328:SF1">
    <property type="entry name" value="BLL2871 PROTEIN"/>
    <property type="match status" value="1"/>
</dbReference>
<dbReference type="PANTHER" id="PTHR39328">
    <property type="entry name" value="BLL2871 PROTEIN"/>
    <property type="match status" value="1"/>
</dbReference>
<keyword evidence="1" id="KW-0732">Signal</keyword>
<dbReference type="InterPro" id="IPR011990">
    <property type="entry name" value="TPR-like_helical_dom_sf"/>
</dbReference>
<dbReference type="SUPFAM" id="SSF48452">
    <property type="entry name" value="TPR-like"/>
    <property type="match status" value="1"/>
</dbReference>
<dbReference type="SUPFAM" id="SSF56235">
    <property type="entry name" value="N-terminal nucleophile aminohydrolases (Ntn hydrolases)"/>
    <property type="match status" value="1"/>
</dbReference>
<keyword evidence="3" id="KW-1185">Reference proteome</keyword>
<organism evidence="2 3">
    <name type="scientific">Costertonia aggregata</name>
    <dbReference type="NCBI Taxonomy" id="343403"/>
    <lineage>
        <taxon>Bacteria</taxon>
        <taxon>Pseudomonadati</taxon>
        <taxon>Bacteroidota</taxon>
        <taxon>Flavobacteriia</taxon>
        <taxon>Flavobacteriales</taxon>
        <taxon>Flavobacteriaceae</taxon>
        <taxon>Costertonia</taxon>
    </lineage>
</organism>
<reference evidence="2 3" key="1">
    <citation type="journal article" date="2006" name="Int. J. Syst. Evol. Microbiol.">
        <title>Costertonia aggregata gen. nov., sp. nov., a mesophilic marine bacterium of the family Flavobacteriaceae, isolated from a mature biofilm.</title>
        <authorList>
            <person name="Kwon K.K."/>
            <person name="Lee Y.K."/>
            <person name="Lee H.K."/>
        </authorList>
    </citation>
    <scope>NUCLEOTIDE SEQUENCE [LARGE SCALE GENOMIC DNA]</scope>
    <source>
        <strain evidence="2 3">KCCM 42265</strain>
    </source>
</reference>
<dbReference type="AlphaFoldDB" id="A0A7H9ATE8"/>
<evidence type="ECO:0000256" key="1">
    <source>
        <dbReference type="SAM" id="SignalP"/>
    </source>
</evidence>
<proteinExistence type="predicted"/>
<accession>A0A7H9ATE8</accession>
<dbReference type="Pfam" id="PF06267">
    <property type="entry name" value="DUF1028"/>
    <property type="match status" value="1"/>
</dbReference>
<evidence type="ECO:0000313" key="2">
    <source>
        <dbReference type="EMBL" id="QLG46622.1"/>
    </source>
</evidence>
<dbReference type="Gene3D" id="3.60.20.10">
    <property type="entry name" value="Glutamine Phosphoribosylpyrophosphate, subunit 1, domain 1"/>
    <property type="match status" value="1"/>
</dbReference>
<dbReference type="InterPro" id="IPR029055">
    <property type="entry name" value="Ntn_hydrolases_N"/>
</dbReference>
<gene>
    <name evidence="2" type="ORF">HYG79_15105</name>
</gene>
<evidence type="ECO:0000313" key="3">
    <source>
        <dbReference type="Proteomes" id="UP000509302"/>
    </source>
</evidence>
<dbReference type="EMBL" id="CP058595">
    <property type="protein sequence ID" value="QLG46622.1"/>
    <property type="molecule type" value="Genomic_DNA"/>
</dbReference>
<feature type="chain" id="PRO_5028841800" evidence="1">
    <location>
        <begin position="22"/>
        <end position="340"/>
    </location>
</feature>
<name>A0A7H9ATE8_9FLAO</name>
<feature type="signal peptide" evidence="1">
    <location>
        <begin position="1"/>
        <end position="21"/>
    </location>
</feature>
<dbReference type="InterPro" id="IPR010430">
    <property type="entry name" value="DUF1028"/>
</dbReference>
<dbReference type="Proteomes" id="UP000509302">
    <property type="component" value="Chromosome"/>
</dbReference>
<dbReference type="KEGG" id="cagg:HYG79_15105"/>